<comment type="similarity">
    <text evidence="1">Belongs to the UPF0312 family.</text>
</comment>
<dbReference type="AlphaFoldDB" id="A0A543CJI7"/>
<accession>A0A543CJI7</accession>
<proteinExistence type="inferred from homology"/>
<protein>
    <submittedName>
        <fullName evidence="3">Polyisoprenoid-binding protein YceI</fullName>
    </submittedName>
</protein>
<dbReference type="PANTHER" id="PTHR34406">
    <property type="entry name" value="PROTEIN YCEI"/>
    <property type="match status" value="1"/>
</dbReference>
<reference evidence="3 4" key="1">
    <citation type="submission" date="2019-06" db="EMBL/GenBank/DDBJ databases">
        <title>Sequencing the genomes of 1000 actinobacteria strains.</title>
        <authorList>
            <person name="Klenk H.-P."/>
        </authorList>
    </citation>
    <scope>NUCLEOTIDE SEQUENCE [LARGE SCALE GENOMIC DNA]</scope>
    <source>
        <strain evidence="3 4">DSM 102200</strain>
    </source>
</reference>
<dbReference type="Proteomes" id="UP000316096">
    <property type="component" value="Unassembled WGS sequence"/>
</dbReference>
<keyword evidence="4" id="KW-1185">Reference proteome</keyword>
<dbReference type="EMBL" id="VFOZ01000001">
    <property type="protein sequence ID" value="TQL97057.1"/>
    <property type="molecule type" value="Genomic_DNA"/>
</dbReference>
<dbReference type="InterPro" id="IPR007372">
    <property type="entry name" value="Lipid/polyisoprenoid-bd_YceI"/>
</dbReference>
<organism evidence="3 4">
    <name type="scientific">Actinoallomurus bryophytorum</name>
    <dbReference type="NCBI Taxonomy" id="1490222"/>
    <lineage>
        <taxon>Bacteria</taxon>
        <taxon>Bacillati</taxon>
        <taxon>Actinomycetota</taxon>
        <taxon>Actinomycetes</taxon>
        <taxon>Streptosporangiales</taxon>
        <taxon>Thermomonosporaceae</taxon>
        <taxon>Actinoallomurus</taxon>
    </lineage>
</organism>
<sequence>MDMTPQVEIPGYVADTWLIDTAHSTVSFQARMLGAFKNHGTFDDFEGTVVTAADPLDSSANVTIRTASVNTKNDRRDNDLRKAYLNVEKYPTITFASTGVRTDGDHFLVDGDLTILETTKRVTLNLRPTSFDADGKSPARFTAQTEISLGEFGVPRGPASVIGDKILITLEIQASRKN</sequence>
<evidence type="ECO:0000256" key="1">
    <source>
        <dbReference type="ARBA" id="ARBA00008812"/>
    </source>
</evidence>
<name>A0A543CJI7_9ACTN</name>
<comment type="caution">
    <text evidence="3">The sequence shown here is derived from an EMBL/GenBank/DDBJ whole genome shotgun (WGS) entry which is preliminary data.</text>
</comment>
<evidence type="ECO:0000313" key="3">
    <source>
        <dbReference type="EMBL" id="TQL97057.1"/>
    </source>
</evidence>
<dbReference type="InterPro" id="IPR036761">
    <property type="entry name" value="TTHA0802/YceI-like_sf"/>
</dbReference>
<evidence type="ECO:0000313" key="4">
    <source>
        <dbReference type="Proteomes" id="UP000316096"/>
    </source>
</evidence>
<gene>
    <name evidence="3" type="ORF">FB559_2631</name>
</gene>
<dbReference type="SMART" id="SM00867">
    <property type="entry name" value="YceI"/>
    <property type="match status" value="1"/>
</dbReference>
<evidence type="ECO:0000259" key="2">
    <source>
        <dbReference type="SMART" id="SM00867"/>
    </source>
</evidence>
<dbReference type="PANTHER" id="PTHR34406:SF1">
    <property type="entry name" value="PROTEIN YCEI"/>
    <property type="match status" value="1"/>
</dbReference>
<dbReference type="Gene3D" id="2.40.128.110">
    <property type="entry name" value="Lipid/polyisoprenoid-binding, YceI-like"/>
    <property type="match status" value="1"/>
</dbReference>
<dbReference type="Pfam" id="PF04264">
    <property type="entry name" value="YceI"/>
    <property type="match status" value="1"/>
</dbReference>
<feature type="domain" description="Lipid/polyisoprenoid-binding YceI-like" evidence="2">
    <location>
        <begin position="16"/>
        <end position="175"/>
    </location>
</feature>
<dbReference type="SUPFAM" id="SSF101874">
    <property type="entry name" value="YceI-like"/>
    <property type="match status" value="1"/>
</dbReference>